<evidence type="ECO:0000313" key="11">
    <source>
        <dbReference type="EMBL" id="MBP1993231.1"/>
    </source>
</evidence>
<comment type="caution">
    <text evidence="11">The sequence shown here is derived from an EMBL/GenBank/DDBJ whole genome shotgun (WGS) entry which is preliminary data.</text>
</comment>
<dbReference type="PROSITE" id="PS50110">
    <property type="entry name" value="RESPONSE_REGULATORY"/>
    <property type="match status" value="1"/>
</dbReference>
<name>A0ABS4J095_9BACL</name>
<protein>
    <submittedName>
        <fullName evidence="11">YesN/AraC family two-component response regulator</fullName>
    </submittedName>
</protein>
<dbReference type="InterPro" id="IPR001789">
    <property type="entry name" value="Sig_transdc_resp-reg_receiver"/>
</dbReference>
<keyword evidence="4" id="KW-0902">Two-component regulatory system</keyword>
<dbReference type="SUPFAM" id="SSF52172">
    <property type="entry name" value="CheY-like"/>
    <property type="match status" value="1"/>
</dbReference>
<dbReference type="Pfam" id="PF12833">
    <property type="entry name" value="HTH_18"/>
    <property type="match status" value="1"/>
</dbReference>
<evidence type="ECO:0000256" key="8">
    <source>
        <dbReference type="PROSITE-ProRule" id="PRU00169"/>
    </source>
</evidence>
<evidence type="ECO:0000256" key="2">
    <source>
        <dbReference type="ARBA" id="ARBA00022490"/>
    </source>
</evidence>
<organism evidence="11 12">
    <name type="scientific">Paenibacillus eucommiae</name>
    <dbReference type="NCBI Taxonomy" id="1355755"/>
    <lineage>
        <taxon>Bacteria</taxon>
        <taxon>Bacillati</taxon>
        <taxon>Bacillota</taxon>
        <taxon>Bacilli</taxon>
        <taxon>Bacillales</taxon>
        <taxon>Paenibacillaceae</taxon>
        <taxon>Paenibacillus</taxon>
    </lineage>
</organism>
<feature type="domain" description="Response regulatory" evidence="10">
    <location>
        <begin position="3"/>
        <end position="120"/>
    </location>
</feature>
<feature type="domain" description="HTH araC/xylS-type" evidence="9">
    <location>
        <begin position="428"/>
        <end position="526"/>
    </location>
</feature>
<accession>A0ABS4J095</accession>
<evidence type="ECO:0000259" key="9">
    <source>
        <dbReference type="PROSITE" id="PS01124"/>
    </source>
</evidence>
<gene>
    <name evidence="11" type="ORF">J2Z66_004848</name>
</gene>
<feature type="modified residue" description="4-aspartylphosphate" evidence="8">
    <location>
        <position position="55"/>
    </location>
</feature>
<evidence type="ECO:0000256" key="6">
    <source>
        <dbReference type="ARBA" id="ARBA00023125"/>
    </source>
</evidence>
<keyword evidence="7" id="KW-0804">Transcription</keyword>
<evidence type="ECO:0000256" key="1">
    <source>
        <dbReference type="ARBA" id="ARBA00004496"/>
    </source>
</evidence>
<evidence type="ECO:0000256" key="7">
    <source>
        <dbReference type="ARBA" id="ARBA00023163"/>
    </source>
</evidence>
<keyword evidence="12" id="KW-1185">Reference proteome</keyword>
<keyword evidence="6" id="KW-0238">DNA-binding</keyword>
<dbReference type="RefSeq" id="WP_209974888.1">
    <property type="nucleotide sequence ID" value="NZ_JAGGLB010000017.1"/>
</dbReference>
<proteinExistence type="predicted"/>
<dbReference type="InterPro" id="IPR011006">
    <property type="entry name" value="CheY-like_superfamily"/>
</dbReference>
<dbReference type="PANTHER" id="PTHR42713:SF3">
    <property type="entry name" value="TRANSCRIPTIONAL REGULATORY PROTEIN HPTR"/>
    <property type="match status" value="1"/>
</dbReference>
<dbReference type="Gene3D" id="3.40.50.2300">
    <property type="match status" value="1"/>
</dbReference>
<dbReference type="SMART" id="SM00448">
    <property type="entry name" value="REC"/>
    <property type="match status" value="1"/>
</dbReference>
<dbReference type="EMBL" id="JAGGLB010000017">
    <property type="protein sequence ID" value="MBP1993231.1"/>
    <property type="molecule type" value="Genomic_DNA"/>
</dbReference>
<evidence type="ECO:0000256" key="5">
    <source>
        <dbReference type="ARBA" id="ARBA00023015"/>
    </source>
</evidence>
<reference evidence="11 12" key="1">
    <citation type="submission" date="2021-03" db="EMBL/GenBank/DDBJ databases">
        <title>Genomic Encyclopedia of Type Strains, Phase IV (KMG-IV): sequencing the most valuable type-strain genomes for metagenomic binning, comparative biology and taxonomic classification.</title>
        <authorList>
            <person name="Goeker M."/>
        </authorList>
    </citation>
    <scope>NUCLEOTIDE SEQUENCE [LARGE SCALE GENOMIC DNA]</scope>
    <source>
        <strain evidence="11 12">DSM 26048</strain>
    </source>
</reference>
<evidence type="ECO:0000256" key="3">
    <source>
        <dbReference type="ARBA" id="ARBA00022553"/>
    </source>
</evidence>
<dbReference type="SMART" id="SM00342">
    <property type="entry name" value="HTH_ARAC"/>
    <property type="match status" value="1"/>
</dbReference>
<evidence type="ECO:0000313" key="12">
    <source>
        <dbReference type="Proteomes" id="UP001519287"/>
    </source>
</evidence>
<dbReference type="SUPFAM" id="SSF46689">
    <property type="entry name" value="Homeodomain-like"/>
    <property type="match status" value="2"/>
</dbReference>
<dbReference type="PANTHER" id="PTHR42713">
    <property type="entry name" value="HISTIDINE KINASE-RELATED"/>
    <property type="match status" value="1"/>
</dbReference>
<dbReference type="CDD" id="cd17536">
    <property type="entry name" value="REC_YesN-like"/>
    <property type="match status" value="1"/>
</dbReference>
<dbReference type="InterPro" id="IPR009057">
    <property type="entry name" value="Homeodomain-like_sf"/>
</dbReference>
<evidence type="ECO:0000256" key="4">
    <source>
        <dbReference type="ARBA" id="ARBA00023012"/>
    </source>
</evidence>
<dbReference type="PROSITE" id="PS01124">
    <property type="entry name" value="HTH_ARAC_FAMILY_2"/>
    <property type="match status" value="1"/>
</dbReference>
<dbReference type="Proteomes" id="UP001519287">
    <property type="component" value="Unassembled WGS sequence"/>
</dbReference>
<evidence type="ECO:0000259" key="10">
    <source>
        <dbReference type="PROSITE" id="PS50110"/>
    </source>
</evidence>
<sequence>MRTIVIVDDEKLVRVGLQSIMNWEQNGYEVIGVYRNGEEAWEAIQGRCPDIVLTDIRMPKMDGMALIALLKQHYAHVNVIILSSYEDFEYTRKAIQMNVKDYLVKHELEAEELVRVLNNLDYPLQKHASEPASLQIQEKQKLLLLTRQPEHKAWHNGAFLQNEIPMIAQHFNTADEQQIFFWFSFRVLPNKHADLEHEWKALSALLDEAFARFHACFIGCEAGTYVGFIQMSDQTLPVVKGEVGKITDEVLRSAKNILNMELYCGLSGAFTQLKGLPEGRSEATKALEGFFYQGKGVYWYDEASQTRSFSEAEWIGLYRQVKQILWNEQFDQLYLWIEQQSDTILPEMNIDEAIRFAQMIAQRLIDYLLERYQVDLIHQNKDFPVVYELFLQLHHANSYGELSRLLIQVLQAGQAVIRELKEKKGWIKKTCEYIEDNFNQPLRLEEIARRVNFSENYFSQRFRQETGYSFSDYLMNYRIEKAKELFLLDQLSTEEVAEQVGYANTNYFTRVFKKITGMTISDYKRRK</sequence>
<keyword evidence="2" id="KW-0963">Cytoplasm</keyword>
<dbReference type="Pfam" id="PF00072">
    <property type="entry name" value="Response_reg"/>
    <property type="match status" value="1"/>
</dbReference>
<dbReference type="Gene3D" id="1.10.10.60">
    <property type="entry name" value="Homeodomain-like"/>
    <property type="match status" value="2"/>
</dbReference>
<dbReference type="InterPro" id="IPR018060">
    <property type="entry name" value="HTH_AraC"/>
</dbReference>
<keyword evidence="5" id="KW-0805">Transcription regulation</keyword>
<keyword evidence="3 8" id="KW-0597">Phosphoprotein</keyword>
<dbReference type="InterPro" id="IPR051552">
    <property type="entry name" value="HptR"/>
</dbReference>
<comment type="subcellular location">
    <subcellularLocation>
        <location evidence="1">Cytoplasm</location>
    </subcellularLocation>
</comment>